<comment type="caution">
    <text evidence="5">The sequence shown here is derived from an EMBL/GenBank/DDBJ whole genome shotgun (WGS) entry which is preliminary data.</text>
</comment>
<evidence type="ECO:0000256" key="2">
    <source>
        <dbReference type="PROSITE-ProRule" id="PRU00703"/>
    </source>
</evidence>
<evidence type="ECO:0000313" key="4">
    <source>
        <dbReference type="EMBL" id="HGL40126.1"/>
    </source>
</evidence>
<feature type="domain" description="CBS" evidence="3">
    <location>
        <begin position="70"/>
        <end position="128"/>
    </location>
</feature>
<sequence>MMLKELVRRAPITIDSSATLYDVVKIMAEQNIGFIVVLENGRMVGVLSERDVVRTLAERRDFDVKVGEICKRDIITLPADASVEDAAEEMGRHRIRHIVVVDDAGKLVGVVSARDVLQELYAQESGTD</sequence>
<dbReference type="PROSITE" id="PS51371">
    <property type="entry name" value="CBS"/>
    <property type="match status" value="2"/>
</dbReference>
<evidence type="ECO:0000256" key="1">
    <source>
        <dbReference type="ARBA" id="ARBA00023122"/>
    </source>
</evidence>
<evidence type="ECO:0000313" key="5">
    <source>
        <dbReference type="EMBL" id="HGN90825.1"/>
    </source>
</evidence>
<dbReference type="AlphaFoldDB" id="A0A7C4E0V9"/>
<dbReference type="PANTHER" id="PTHR43080">
    <property type="entry name" value="CBS DOMAIN-CONTAINING PROTEIN CBSX3, MITOCHONDRIAL"/>
    <property type="match status" value="1"/>
</dbReference>
<gene>
    <name evidence="5" type="ORF">ENT82_06860</name>
    <name evidence="4" type="ORF">ENU43_00415</name>
</gene>
<dbReference type="InterPro" id="IPR051257">
    <property type="entry name" value="Diverse_CBS-Domain"/>
</dbReference>
<dbReference type="Pfam" id="PF00571">
    <property type="entry name" value="CBS"/>
    <property type="match status" value="2"/>
</dbReference>
<dbReference type="CDD" id="cd09836">
    <property type="entry name" value="CBS_pair_arch"/>
    <property type="match status" value="1"/>
</dbReference>
<reference evidence="5" key="1">
    <citation type="journal article" date="2020" name="mSystems">
        <title>Genome- and Community-Level Interaction Insights into Carbon Utilization and Element Cycling Functions of Hydrothermarchaeota in Hydrothermal Sediment.</title>
        <authorList>
            <person name="Zhou Z."/>
            <person name="Liu Y."/>
            <person name="Xu W."/>
            <person name="Pan J."/>
            <person name="Luo Z.H."/>
            <person name="Li M."/>
        </authorList>
    </citation>
    <scope>NUCLEOTIDE SEQUENCE [LARGE SCALE GENOMIC DNA]</scope>
    <source>
        <strain evidence="5">SpSt-613</strain>
        <strain evidence="4">SpSt-669</strain>
    </source>
</reference>
<dbReference type="EMBL" id="DTCM01000006">
    <property type="protein sequence ID" value="HGL40126.1"/>
    <property type="molecule type" value="Genomic_DNA"/>
</dbReference>
<dbReference type="InterPro" id="IPR046342">
    <property type="entry name" value="CBS_dom_sf"/>
</dbReference>
<dbReference type="SMART" id="SM00116">
    <property type="entry name" value="CBS"/>
    <property type="match status" value="2"/>
</dbReference>
<accession>A0A7C4E0V9</accession>
<dbReference type="EMBL" id="DTAD01000074">
    <property type="protein sequence ID" value="HGN90825.1"/>
    <property type="molecule type" value="Genomic_DNA"/>
</dbReference>
<dbReference type="InterPro" id="IPR000644">
    <property type="entry name" value="CBS_dom"/>
</dbReference>
<dbReference type="Gene3D" id="3.10.580.10">
    <property type="entry name" value="CBS-domain"/>
    <property type="match status" value="1"/>
</dbReference>
<evidence type="ECO:0000259" key="3">
    <source>
        <dbReference type="PROSITE" id="PS51371"/>
    </source>
</evidence>
<dbReference type="SUPFAM" id="SSF54631">
    <property type="entry name" value="CBS-domain pair"/>
    <property type="match status" value="1"/>
</dbReference>
<proteinExistence type="predicted"/>
<feature type="domain" description="CBS" evidence="3">
    <location>
        <begin position="7"/>
        <end position="62"/>
    </location>
</feature>
<keyword evidence="1 2" id="KW-0129">CBS domain</keyword>
<dbReference type="PANTHER" id="PTHR43080:SF2">
    <property type="entry name" value="CBS DOMAIN-CONTAINING PROTEIN"/>
    <property type="match status" value="1"/>
</dbReference>
<name>A0A7C4E0V9_CALS0</name>
<organism evidence="5">
    <name type="scientific">Caldiarchaeum subterraneum</name>
    <dbReference type="NCBI Taxonomy" id="311458"/>
    <lineage>
        <taxon>Archaea</taxon>
        <taxon>Nitrososphaerota</taxon>
        <taxon>Candidatus Caldarchaeales</taxon>
        <taxon>Candidatus Caldarchaeaceae</taxon>
        <taxon>Candidatus Caldarchaeum</taxon>
    </lineage>
</organism>
<protein>
    <submittedName>
        <fullName evidence="5">CBS domain-containing protein</fullName>
    </submittedName>
</protein>